<evidence type="ECO:0000259" key="9">
    <source>
        <dbReference type="PROSITE" id="PS51012"/>
    </source>
</evidence>
<proteinExistence type="inferred from homology"/>
<dbReference type="RefSeq" id="WP_019224874.1">
    <property type="nucleotide sequence ID" value="NZ_CP046996.1"/>
</dbReference>
<feature type="transmembrane region" description="Helical" evidence="8">
    <location>
        <begin position="287"/>
        <end position="307"/>
    </location>
</feature>
<dbReference type="AlphaFoldDB" id="A0A857DES5"/>
<dbReference type="InterPro" id="IPR013525">
    <property type="entry name" value="ABC2_TM"/>
</dbReference>
<keyword evidence="3" id="KW-0813">Transport</keyword>
<dbReference type="PROSITE" id="PS51012">
    <property type="entry name" value="ABC_TM2"/>
    <property type="match status" value="1"/>
</dbReference>
<dbReference type="PANTHER" id="PTHR30294">
    <property type="entry name" value="MEMBRANE COMPONENT OF ABC TRANSPORTER YHHJ-RELATED"/>
    <property type="match status" value="1"/>
</dbReference>
<feature type="transmembrane region" description="Helical" evidence="8">
    <location>
        <begin position="314"/>
        <end position="335"/>
    </location>
</feature>
<evidence type="ECO:0000256" key="2">
    <source>
        <dbReference type="ARBA" id="ARBA00007783"/>
    </source>
</evidence>
<dbReference type="EMBL" id="CP046996">
    <property type="protein sequence ID" value="QGZ99312.1"/>
    <property type="molecule type" value="Genomic_DNA"/>
</dbReference>
<dbReference type="InterPro" id="IPR051449">
    <property type="entry name" value="ABC-2_transporter_component"/>
</dbReference>
<dbReference type="Proteomes" id="UP000430508">
    <property type="component" value="Chromosome"/>
</dbReference>
<keyword evidence="6 8" id="KW-1133">Transmembrane helix</keyword>
<evidence type="ECO:0000256" key="3">
    <source>
        <dbReference type="ARBA" id="ARBA00022448"/>
    </source>
</evidence>
<evidence type="ECO:0000256" key="4">
    <source>
        <dbReference type="ARBA" id="ARBA00022475"/>
    </source>
</evidence>
<accession>A0A857DES5</accession>
<evidence type="ECO:0000256" key="5">
    <source>
        <dbReference type="ARBA" id="ARBA00022692"/>
    </source>
</evidence>
<evidence type="ECO:0000313" key="11">
    <source>
        <dbReference type="Proteomes" id="UP000430508"/>
    </source>
</evidence>
<feature type="transmembrane region" description="Helical" evidence="8">
    <location>
        <begin position="226"/>
        <end position="252"/>
    </location>
</feature>
<feature type="transmembrane region" description="Helical" evidence="8">
    <location>
        <begin position="20"/>
        <end position="40"/>
    </location>
</feature>
<evidence type="ECO:0000256" key="8">
    <source>
        <dbReference type="SAM" id="Phobius"/>
    </source>
</evidence>
<keyword evidence="5 8" id="KW-0812">Transmembrane</keyword>
<evidence type="ECO:0000313" key="10">
    <source>
        <dbReference type="EMBL" id="QGZ99312.1"/>
    </source>
</evidence>
<evidence type="ECO:0000256" key="6">
    <source>
        <dbReference type="ARBA" id="ARBA00022989"/>
    </source>
</evidence>
<keyword evidence="4" id="KW-1003">Cell membrane</keyword>
<dbReference type="GO" id="GO:0005886">
    <property type="term" value="C:plasma membrane"/>
    <property type="evidence" value="ECO:0007669"/>
    <property type="project" value="UniProtKB-SubCell"/>
</dbReference>
<gene>
    <name evidence="10" type="ORF">GQ588_00800</name>
</gene>
<keyword evidence="7 8" id="KW-0472">Membrane</keyword>
<reference evidence="10 11" key="1">
    <citation type="submission" date="2019-12" db="EMBL/GenBank/DDBJ databases">
        <title>Sequence classification of anaerobic respiratory reductive dehalogenases: First we see many, then we see few.</title>
        <authorList>
            <person name="Molenda O."/>
            <person name="Puentes Jacome L.A."/>
            <person name="Cao X."/>
            <person name="Nesbo C.L."/>
            <person name="Tang S."/>
            <person name="Morson N."/>
            <person name="Patron J."/>
            <person name="Lomheim L."/>
            <person name="Wishart D.S."/>
            <person name="Edwards E.A."/>
        </authorList>
    </citation>
    <scope>NUCLEOTIDE SEQUENCE [LARGE SCALE GENOMIC DNA]</scope>
    <source>
        <strain evidence="10 11">12DCA</strain>
    </source>
</reference>
<organism evidence="10 11">
    <name type="scientific">Dehalobacter restrictus</name>
    <dbReference type="NCBI Taxonomy" id="55583"/>
    <lineage>
        <taxon>Bacteria</taxon>
        <taxon>Bacillati</taxon>
        <taxon>Bacillota</taxon>
        <taxon>Clostridia</taxon>
        <taxon>Eubacteriales</taxon>
        <taxon>Desulfitobacteriaceae</taxon>
        <taxon>Dehalobacter</taxon>
    </lineage>
</organism>
<dbReference type="InterPro" id="IPR047817">
    <property type="entry name" value="ABC2_TM_bact-type"/>
</dbReference>
<comment type="similarity">
    <text evidence="2">Belongs to the ABC-2 integral membrane protein family.</text>
</comment>
<name>A0A857DES5_9FIRM</name>
<dbReference type="GO" id="GO:0140359">
    <property type="term" value="F:ABC-type transporter activity"/>
    <property type="evidence" value="ECO:0007669"/>
    <property type="project" value="InterPro"/>
</dbReference>
<evidence type="ECO:0000256" key="1">
    <source>
        <dbReference type="ARBA" id="ARBA00004651"/>
    </source>
</evidence>
<protein>
    <submittedName>
        <fullName evidence="10">ABC transporter permease</fullName>
    </submittedName>
</protein>
<dbReference type="Pfam" id="PF12698">
    <property type="entry name" value="ABC2_membrane_3"/>
    <property type="match status" value="1"/>
</dbReference>
<feature type="transmembrane region" description="Helical" evidence="8">
    <location>
        <begin position="341"/>
        <end position="364"/>
    </location>
</feature>
<dbReference type="PANTHER" id="PTHR30294:SF29">
    <property type="entry name" value="MULTIDRUG ABC TRANSPORTER PERMEASE YBHS-RELATED"/>
    <property type="match status" value="1"/>
</dbReference>
<evidence type="ECO:0000256" key="7">
    <source>
        <dbReference type="ARBA" id="ARBA00023136"/>
    </source>
</evidence>
<sequence>MGRIQAVLYKEFLHIRRDRLTLGLVFMLPLIQLLLFGYAIQTEVKHIPTVVFDQSLSEESRDLLEAFSASGYYDVLYAANSFQEVNDMIDSGNAKVGIVFPPGFANNVQKGESAPVQVIVDASDNMVANQAMATANSIGLLKSQEVITQKLHIDLTNPPYDIRVRAWYNPDGITAYYMVPGILGIVVTLSMVMMTSMSLVREREKGTLEQLIVTPIKSYELMIGKIIPYIFLGYIQITVALLVGVLVFGVPIKGSLLELYGLTLFFITASLGLGIMISNIARNQMQAFQMSFFIMLPSIMLSGFLFPRDAMPRIIYYLSDVIPLTYYLDIIRGIVLKGIGFSYLVSQVICLILFSVLFLTISILKFKKKIA</sequence>
<feature type="transmembrane region" description="Helical" evidence="8">
    <location>
        <begin position="175"/>
        <end position="194"/>
    </location>
</feature>
<comment type="subcellular location">
    <subcellularLocation>
        <location evidence="1">Cell membrane</location>
        <topology evidence="1">Multi-pass membrane protein</topology>
    </subcellularLocation>
</comment>
<dbReference type="Gene3D" id="3.40.1710.10">
    <property type="entry name" value="abc type-2 transporter like domain"/>
    <property type="match status" value="1"/>
</dbReference>
<feature type="domain" description="ABC transmembrane type-2" evidence="9">
    <location>
        <begin position="140"/>
        <end position="369"/>
    </location>
</feature>
<feature type="transmembrane region" description="Helical" evidence="8">
    <location>
        <begin position="259"/>
        <end position="281"/>
    </location>
</feature>